<dbReference type="InterPro" id="IPR001647">
    <property type="entry name" value="HTH_TetR"/>
</dbReference>
<evidence type="ECO:0000256" key="2">
    <source>
        <dbReference type="ARBA" id="ARBA00023015"/>
    </source>
</evidence>
<dbReference type="Gene3D" id="1.10.10.60">
    <property type="entry name" value="Homeodomain-like"/>
    <property type="match status" value="1"/>
</dbReference>
<keyword evidence="1" id="KW-0678">Repressor</keyword>
<comment type="caution">
    <text evidence="7">The sequence shown here is derived from an EMBL/GenBank/DDBJ whole genome shotgun (WGS) entry which is preliminary data.</text>
</comment>
<dbReference type="InterPro" id="IPR050109">
    <property type="entry name" value="HTH-type_TetR-like_transc_reg"/>
</dbReference>
<dbReference type="Pfam" id="PF00440">
    <property type="entry name" value="TetR_N"/>
    <property type="match status" value="1"/>
</dbReference>
<sequence>MATRKVSIVSRLNMVMIIDNKARIREAACDLFMQLGMRRVSMDDIAQALGMSKKTLYLYYADKESLVEDTVDMLLKNSSVACENCRKLAENAIHECFLVTAVLTESMVRINPVLIFDIQRYYPAAQKKIEKFRKEYLYKFFKTGIETGVRQELFKKDINPSLISWFRIETLSLQFQQQFVQDIDMDVISLQKELSLFFLHGLATPKGIKLIEKYKKPKI</sequence>
<dbReference type="PROSITE" id="PS50977">
    <property type="entry name" value="HTH_TETR_2"/>
    <property type="match status" value="1"/>
</dbReference>
<accession>A0ABU7RGM5</accession>
<dbReference type="RefSeq" id="WP_330974565.1">
    <property type="nucleotide sequence ID" value="NZ_JAZGLY010000004.1"/>
</dbReference>
<organism evidence="7 8">
    <name type="scientific">Niabella digestorum</name>
    <dbReference type="NCBI Taxonomy" id="3117701"/>
    <lineage>
        <taxon>Bacteria</taxon>
        <taxon>Pseudomonadati</taxon>
        <taxon>Bacteroidota</taxon>
        <taxon>Chitinophagia</taxon>
        <taxon>Chitinophagales</taxon>
        <taxon>Chitinophagaceae</taxon>
        <taxon>Niabella</taxon>
    </lineage>
</organism>
<evidence type="ECO:0000256" key="4">
    <source>
        <dbReference type="ARBA" id="ARBA00023163"/>
    </source>
</evidence>
<dbReference type="InterPro" id="IPR036271">
    <property type="entry name" value="Tet_transcr_reg_TetR-rel_C_sf"/>
</dbReference>
<name>A0ABU7RGM5_9BACT</name>
<dbReference type="SUPFAM" id="SSF46689">
    <property type="entry name" value="Homeodomain-like"/>
    <property type="match status" value="1"/>
</dbReference>
<evidence type="ECO:0000259" key="6">
    <source>
        <dbReference type="PROSITE" id="PS50977"/>
    </source>
</evidence>
<feature type="DNA-binding region" description="H-T-H motif" evidence="5">
    <location>
        <begin position="41"/>
        <end position="60"/>
    </location>
</feature>
<keyword evidence="2" id="KW-0805">Transcription regulation</keyword>
<dbReference type="Proteomes" id="UP001357452">
    <property type="component" value="Unassembled WGS sequence"/>
</dbReference>
<reference evidence="7 8" key="1">
    <citation type="submission" date="2024-01" db="EMBL/GenBank/DDBJ databases">
        <title>Niabella digestum sp. nov., isolated from waste digestion system.</title>
        <authorList>
            <person name="Zhang L."/>
        </authorList>
    </citation>
    <scope>NUCLEOTIDE SEQUENCE [LARGE SCALE GENOMIC DNA]</scope>
    <source>
        <strain evidence="7 8">A18</strain>
    </source>
</reference>
<dbReference type="SUPFAM" id="SSF48498">
    <property type="entry name" value="Tetracyclin repressor-like, C-terminal domain"/>
    <property type="match status" value="1"/>
</dbReference>
<keyword evidence="3 5" id="KW-0238">DNA-binding</keyword>
<dbReference type="PRINTS" id="PR00455">
    <property type="entry name" value="HTHTETR"/>
</dbReference>
<feature type="domain" description="HTH tetR-type" evidence="6">
    <location>
        <begin position="18"/>
        <end position="78"/>
    </location>
</feature>
<dbReference type="EMBL" id="JAZGLY010000004">
    <property type="protein sequence ID" value="MEE6187155.1"/>
    <property type="molecule type" value="Genomic_DNA"/>
</dbReference>
<dbReference type="InterPro" id="IPR009057">
    <property type="entry name" value="Homeodomain-like_sf"/>
</dbReference>
<keyword evidence="4" id="KW-0804">Transcription</keyword>
<dbReference type="PANTHER" id="PTHR30055:SF175">
    <property type="entry name" value="HTH-TYPE TRANSCRIPTIONAL REPRESSOR KSTR2"/>
    <property type="match status" value="1"/>
</dbReference>
<proteinExistence type="predicted"/>
<gene>
    <name evidence="7" type="ORF">V2H41_07715</name>
</gene>
<evidence type="ECO:0000313" key="8">
    <source>
        <dbReference type="Proteomes" id="UP001357452"/>
    </source>
</evidence>
<evidence type="ECO:0000313" key="7">
    <source>
        <dbReference type="EMBL" id="MEE6187155.1"/>
    </source>
</evidence>
<evidence type="ECO:0000256" key="1">
    <source>
        <dbReference type="ARBA" id="ARBA00022491"/>
    </source>
</evidence>
<dbReference type="Gene3D" id="1.10.357.10">
    <property type="entry name" value="Tetracycline Repressor, domain 2"/>
    <property type="match status" value="1"/>
</dbReference>
<keyword evidence="8" id="KW-1185">Reference proteome</keyword>
<protein>
    <submittedName>
        <fullName evidence="7">TetR/AcrR family transcriptional regulator</fullName>
    </submittedName>
</protein>
<dbReference type="PANTHER" id="PTHR30055">
    <property type="entry name" value="HTH-TYPE TRANSCRIPTIONAL REGULATOR RUTR"/>
    <property type="match status" value="1"/>
</dbReference>
<evidence type="ECO:0000256" key="5">
    <source>
        <dbReference type="PROSITE-ProRule" id="PRU00335"/>
    </source>
</evidence>
<evidence type="ECO:0000256" key="3">
    <source>
        <dbReference type="ARBA" id="ARBA00023125"/>
    </source>
</evidence>